<evidence type="ECO:0000259" key="6">
    <source>
        <dbReference type="SMART" id="SM00382"/>
    </source>
</evidence>
<evidence type="ECO:0000256" key="1">
    <source>
        <dbReference type="ARBA" id="ARBA00004572"/>
    </source>
</evidence>
<dbReference type="GO" id="GO:0005741">
    <property type="term" value="C:mitochondrial outer membrane"/>
    <property type="evidence" value="ECO:0007669"/>
    <property type="project" value="UniProtKB-SubCell"/>
</dbReference>
<dbReference type="OrthoDB" id="39734at2759"/>
<dbReference type="PANTHER" id="PTHR45644:SF56">
    <property type="entry name" value="AAA ATPASE, PUTATIVE (AFU_ORTHOLOGUE AFUA_2G12920)-RELATED"/>
    <property type="match status" value="1"/>
</dbReference>
<keyword evidence="2" id="KW-0547">Nucleotide-binding</keyword>
<name>A0A8H4LA08_9HYPO</name>
<dbReference type="EMBL" id="JAADYS010001201">
    <property type="protein sequence ID" value="KAF4464360.1"/>
    <property type="molecule type" value="Genomic_DNA"/>
</dbReference>
<feature type="region of interest" description="Disordered" evidence="5">
    <location>
        <begin position="30"/>
        <end position="51"/>
    </location>
</feature>
<evidence type="ECO:0000256" key="4">
    <source>
        <dbReference type="ARBA" id="ARBA00022840"/>
    </source>
</evidence>
<dbReference type="CDD" id="cd19481">
    <property type="entry name" value="RecA-like_protease"/>
    <property type="match status" value="1"/>
</dbReference>
<dbReference type="InterPro" id="IPR003593">
    <property type="entry name" value="AAA+_ATPase"/>
</dbReference>
<dbReference type="Gene3D" id="1.10.8.60">
    <property type="match status" value="1"/>
</dbReference>
<dbReference type="InterPro" id="IPR041569">
    <property type="entry name" value="AAA_lid_3"/>
</dbReference>
<feature type="domain" description="AAA+ ATPase" evidence="6">
    <location>
        <begin position="504"/>
        <end position="639"/>
    </location>
</feature>
<keyword evidence="8" id="KW-1185">Reference proteome</keyword>
<keyword evidence="3" id="KW-1000">Mitochondrion outer membrane</keyword>
<dbReference type="PANTHER" id="PTHR45644">
    <property type="entry name" value="AAA ATPASE, PUTATIVE (AFU_ORTHOLOGUE AFUA_2G12920)-RELATED-RELATED"/>
    <property type="match status" value="1"/>
</dbReference>
<comment type="subcellular location">
    <subcellularLocation>
        <location evidence="1">Mitochondrion outer membrane</location>
        <topology evidence="1">Single-pass membrane protein</topology>
    </subcellularLocation>
</comment>
<dbReference type="GO" id="GO:0016887">
    <property type="term" value="F:ATP hydrolysis activity"/>
    <property type="evidence" value="ECO:0007669"/>
    <property type="project" value="InterPro"/>
</dbReference>
<dbReference type="SMART" id="SM00382">
    <property type="entry name" value="AAA"/>
    <property type="match status" value="1"/>
</dbReference>
<accession>A0A8H4LA08</accession>
<evidence type="ECO:0000313" key="8">
    <source>
        <dbReference type="Proteomes" id="UP000554235"/>
    </source>
</evidence>
<reference evidence="7 8" key="1">
    <citation type="submission" date="2020-01" db="EMBL/GenBank/DDBJ databases">
        <title>Identification and distribution of gene clusters putatively required for synthesis of sphingolipid metabolism inhibitors in phylogenetically diverse species of the filamentous fungus Fusarium.</title>
        <authorList>
            <person name="Kim H.-S."/>
            <person name="Busman M."/>
            <person name="Brown D.W."/>
            <person name="Divon H."/>
            <person name="Uhlig S."/>
            <person name="Proctor R.H."/>
        </authorList>
    </citation>
    <scope>NUCLEOTIDE SEQUENCE [LARGE SCALE GENOMIC DNA]</scope>
    <source>
        <strain evidence="7 8">NRRL 20459</strain>
    </source>
</reference>
<evidence type="ECO:0000256" key="5">
    <source>
        <dbReference type="SAM" id="MobiDB-lite"/>
    </source>
</evidence>
<dbReference type="InterPro" id="IPR027417">
    <property type="entry name" value="P-loop_NTPase"/>
</dbReference>
<comment type="caution">
    <text evidence="7">The sequence shown here is derived from an EMBL/GenBank/DDBJ whole genome shotgun (WGS) entry which is preliminary data.</text>
</comment>
<gene>
    <name evidence="7" type="ORF">FALBO_8793</name>
</gene>
<dbReference type="Pfam" id="PF00004">
    <property type="entry name" value="AAA"/>
    <property type="match status" value="1"/>
</dbReference>
<evidence type="ECO:0000256" key="2">
    <source>
        <dbReference type="ARBA" id="ARBA00022741"/>
    </source>
</evidence>
<feature type="region of interest" description="Disordered" evidence="5">
    <location>
        <begin position="406"/>
        <end position="435"/>
    </location>
</feature>
<evidence type="ECO:0000256" key="3">
    <source>
        <dbReference type="ARBA" id="ARBA00022787"/>
    </source>
</evidence>
<dbReference type="Gene3D" id="3.40.50.300">
    <property type="entry name" value="P-loop containing nucleotide triphosphate hydrolases"/>
    <property type="match status" value="1"/>
</dbReference>
<dbReference type="InterPro" id="IPR003959">
    <property type="entry name" value="ATPase_AAA_core"/>
</dbReference>
<feature type="compositionally biased region" description="Basic and acidic residues" evidence="5">
    <location>
        <begin position="423"/>
        <end position="435"/>
    </location>
</feature>
<evidence type="ECO:0000313" key="7">
    <source>
        <dbReference type="EMBL" id="KAF4464360.1"/>
    </source>
</evidence>
<dbReference type="Pfam" id="PF09336">
    <property type="entry name" value="Vps4_C"/>
    <property type="match status" value="1"/>
</dbReference>
<keyword evidence="4" id="KW-0067">ATP-binding</keyword>
<keyword evidence="3" id="KW-0496">Mitochondrion</keyword>
<proteinExistence type="predicted"/>
<feature type="compositionally biased region" description="Basic and acidic residues" evidence="5">
    <location>
        <begin position="41"/>
        <end position="51"/>
    </location>
</feature>
<dbReference type="GO" id="GO:0005524">
    <property type="term" value="F:ATP binding"/>
    <property type="evidence" value="ECO:0007669"/>
    <property type="project" value="UniProtKB-KW"/>
</dbReference>
<sequence length="747" mass="82789">MDGDHRLPDWFIACNTVLGADVDKLDPKVEIAPPSAEDNDTEKPGDGVDHDPTEVPDNALLAQISPDDFSLLRDTTAAAFTRNSRGVLEPLQSVVSIYSKSAEPEHFLDEVVKLLAKDMRVSLISFGLEDLLDLGLEFSSQSPDDASRSSSTNDEELKSDLAKHWFTSSSNEEDDPDAFQRCQKSLSTLLDAIPKGQLGANRGATENTQEHNPSDGYVLVHVREALTMLAVDRGHRFISRLGHCVEQRRQGGQNIVIVVTIPSLASSNGDCPCPDCKTQEFDWTFFWEYTSATALTTVGISPLNINPGSCFTHIDTINSVNTKRMKRILRKRFHHLFAPDILRPDSDWSKLLCRDHEHCFAQGLWDWEDICRACIQISGRSWGRQQIEPKDILLVLSRLGLHKHVQPVEPSGQEPQELEAESDPPKSADKGTEQTWEDKIKAVRKDCRSREKSLLPNVVDPDKLQSSYSQVIINEDLKETVLHLVSSSYLGPATTNGSLLSQVRLRGIMLYGPPGTGKTHLTRAIAKESGAAMLSVDAATLVSKYVGETEKSISAAFSLASKLSPCVLFIDEVDALFYDRKTAMRSWERSPVTQFLTEMDGLVDNANAPCVVVATNRPDVLDSAFLRRLPQKVPVGLPDLEARSKILELFLEGEELEPLVDIGSLAREADGYSGSDLRSLCAEAALLWAIEQSKKSRVNRTSETSEKMRLGLTHFARAFQKIRPSVSKADVDDLAEFTRRFNPNAIE</sequence>
<dbReference type="Pfam" id="PF17862">
    <property type="entry name" value="AAA_lid_3"/>
    <property type="match status" value="1"/>
</dbReference>
<dbReference type="Proteomes" id="UP000554235">
    <property type="component" value="Unassembled WGS sequence"/>
</dbReference>
<dbReference type="SUPFAM" id="SSF52540">
    <property type="entry name" value="P-loop containing nucleoside triphosphate hydrolases"/>
    <property type="match status" value="1"/>
</dbReference>
<dbReference type="InterPro" id="IPR015415">
    <property type="entry name" value="Spast_Vps4_C"/>
</dbReference>
<protein>
    <submittedName>
        <fullName evidence="7">ATPase family AAA domain-containing 1-A</fullName>
    </submittedName>
</protein>
<keyword evidence="3" id="KW-0472">Membrane</keyword>
<dbReference type="AlphaFoldDB" id="A0A8H4LA08"/>
<organism evidence="7 8">
    <name type="scientific">Fusarium albosuccineum</name>
    <dbReference type="NCBI Taxonomy" id="1237068"/>
    <lineage>
        <taxon>Eukaryota</taxon>
        <taxon>Fungi</taxon>
        <taxon>Dikarya</taxon>
        <taxon>Ascomycota</taxon>
        <taxon>Pezizomycotina</taxon>
        <taxon>Sordariomycetes</taxon>
        <taxon>Hypocreomycetidae</taxon>
        <taxon>Hypocreales</taxon>
        <taxon>Nectriaceae</taxon>
        <taxon>Fusarium</taxon>
        <taxon>Fusarium decemcellulare species complex</taxon>
    </lineage>
</organism>
<dbReference type="InterPro" id="IPR051701">
    <property type="entry name" value="Mito_OM_Translocase_MSP1"/>
</dbReference>